<evidence type="ECO:0000313" key="11">
    <source>
        <dbReference type="Proteomes" id="UP001303373"/>
    </source>
</evidence>
<dbReference type="EMBL" id="CP138586">
    <property type="protein sequence ID" value="WPH01908.1"/>
    <property type="molecule type" value="Genomic_DNA"/>
</dbReference>
<evidence type="ECO:0000256" key="4">
    <source>
        <dbReference type="ARBA" id="ARBA00023015"/>
    </source>
</evidence>
<dbReference type="InterPro" id="IPR001138">
    <property type="entry name" value="Zn2Cys6_DnaBD"/>
</dbReference>
<feature type="region of interest" description="Disordered" evidence="8">
    <location>
        <begin position="619"/>
        <end position="727"/>
    </location>
</feature>
<feature type="compositionally biased region" description="Polar residues" evidence="8">
    <location>
        <begin position="716"/>
        <end position="727"/>
    </location>
</feature>
<dbReference type="GO" id="GO:0003677">
    <property type="term" value="F:DNA binding"/>
    <property type="evidence" value="ECO:0007669"/>
    <property type="project" value="UniProtKB-KW"/>
</dbReference>
<dbReference type="InterPro" id="IPR051615">
    <property type="entry name" value="Transcr_Regulatory_Elem"/>
</dbReference>
<keyword evidence="4" id="KW-0805">Transcription regulation</keyword>
<keyword evidence="7" id="KW-0539">Nucleus</keyword>
<protein>
    <recommendedName>
        <fullName evidence="9">Zn(2)-C6 fungal-type domain-containing protein</fullName>
    </recommendedName>
</protein>
<comment type="subcellular location">
    <subcellularLocation>
        <location evidence="1">Nucleus</location>
    </subcellularLocation>
</comment>
<proteinExistence type="predicted"/>
<dbReference type="PANTHER" id="PTHR31313">
    <property type="entry name" value="TY1 ENHANCER ACTIVATOR"/>
    <property type="match status" value="1"/>
</dbReference>
<dbReference type="Proteomes" id="UP001303373">
    <property type="component" value="Chromosome 7"/>
</dbReference>
<evidence type="ECO:0000256" key="7">
    <source>
        <dbReference type="ARBA" id="ARBA00023242"/>
    </source>
</evidence>
<organism evidence="10 11">
    <name type="scientific">Acrodontium crateriforme</name>
    <dbReference type="NCBI Taxonomy" id="150365"/>
    <lineage>
        <taxon>Eukaryota</taxon>
        <taxon>Fungi</taxon>
        <taxon>Dikarya</taxon>
        <taxon>Ascomycota</taxon>
        <taxon>Pezizomycotina</taxon>
        <taxon>Dothideomycetes</taxon>
        <taxon>Dothideomycetidae</taxon>
        <taxon>Mycosphaerellales</taxon>
        <taxon>Teratosphaeriaceae</taxon>
        <taxon>Acrodontium</taxon>
    </lineage>
</organism>
<evidence type="ECO:0000256" key="2">
    <source>
        <dbReference type="ARBA" id="ARBA00022723"/>
    </source>
</evidence>
<dbReference type="InterPro" id="IPR007219">
    <property type="entry name" value="XnlR_reg_dom"/>
</dbReference>
<dbReference type="InterPro" id="IPR036864">
    <property type="entry name" value="Zn2-C6_fun-type_DNA-bd_sf"/>
</dbReference>
<dbReference type="GO" id="GO:0000981">
    <property type="term" value="F:DNA-binding transcription factor activity, RNA polymerase II-specific"/>
    <property type="evidence" value="ECO:0007669"/>
    <property type="project" value="InterPro"/>
</dbReference>
<evidence type="ECO:0000256" key="3">
    <source>
        <dbReference type="ARBA" id="ARBA00022833"/>
    </source>
</evidence>
<feature type="region of interest" description="Disordered" evidence="8">
    <location>
        <begin position="1"/>
        <end position="25"/>
    </location>
</feature>
<dbReference type="SUPFAM" id="SSF57701">
    <property type="entry name" value="Zn2/Cys6 DNA-binding domain"/>
    <property type="match status" value="1"/>
</dbReference>
<sequence length="727" mass="80893">MPPRHLRPKDEGVDGSDTGSDAKGKRKAISSACIPCRKRKSKCDGGVPSCSTCMAVYRTDCFYDADSDHRRKGALKRDIKTLQQQNNALDVIVASLRKLPKEESIALLDDLRNDIDYDVLASSLRGNVRLPQSYAPQTLEADLAQQMAEATPTSTTFENMPYASIQKPNDPPTLQTQLLSPQATLGESPVTWFRSPKDPEFIDHLLNLYFTWIHPFHTFFPREHFLHDMGRGRTDFCSPLLVNAVMSFACHYSDRALALTDPHDSNTAGDAFFAEAKRLVDNAEKSCLTTIQALAIMSLRECSAGRDSRGYRFAGRAVRMALELGLHLSVMGTNLRSPEAEVRKITFWGIFNLETLYSVSFGRLSQLPRTAADIQKPSPQERGEHSTWKPYEDTNVILTSGSEQAAQPTLFIETYSKLSEIASDMTTSFYAPQERFTSRRLAATYAQYQDWYRELPDTFLLENTSLPHVLVLHMYYYACVLHLFRPYIKLDLRSSNLFPRETCTLCANEISALMNALRAMYGLRRISLGVTSLLLSASTIHLLNLPSEQATAHLAQGFQDFQAMAVNHQFAGRCVDIIRSLAIKWQITLPDGAGAPNMALRSPDQKLGTATSPSSAFFAATIPRGDSGDGGTQSRSSTNSSANHHESPLAPPQQLTLPLDPAQSQEFWTPFPAQGMPTPNYEHRSMMFGGPDDKGPQWMMGMEQGRHHSAPGGLDQNMSGMGQWSWQ</sequence>
<feature type="compositionally biased region" description="Polar residues" evidence="8">
    <location>
        <begin position="632"/>
        <end position="642"/>
    </location>
</feature>
<dbReference type="GO" id="GO:0008270">
    <property type="term" value="F:zinc ion binding"/>
    <property type="evidence" value="ECO:0007669"/>
    <property type="project" value="InterPro"/>
</dbReference>
<dbReference type="SMART" id="SM00066">
    <property type="entry name" value="GAL4"/>
    <property type="match status" value="1"/>
</dbReference>
<keyword evidence="6" id="KW-0804">Transcription</keyword>
<keyword evidence="2" id="KW-0479">Metal-binding</keyword>
<evidence type="ECO:0000256" key="1">
    <source>
        <dbReference type="ARBA" id="ARBA00004123"/>
    </source>
</evidence>
<dbReference type="GO" id="GO:0006351">
    <property type="term" value="P:DNA-templated transcription"/>
    <property type="evidence" value="ECO:0007669"/>
    <property type="project" value="InterPro"/>
</dbReference>
<accession>A0AAQ3M655</accession>
<dbReference type="PROSITE" id="PS00463">
    <property type="entry name" value="ZN2_CY6_FUNGAL_1"/>
    <property type="match status" value="1"/>
</dbReference>
<evidence type="ECO:0000256" key="6">
    <source>
        <dbReference type="ARBA" id="ARBA00023163"/>
    </source>
</evidence>
<dbReference type="Gene3D" id="4.10.240.10">
    <property type="entry name" value="Zn(2)-C6 fungal-type DNA-binding domain"/>
    <property type="match status" value="1"/>
</dbReference>
<evidence type="ECO:0000259" key="9">
    <source>
        <dbReference type="PROSITE" id="PS50048"/>
    </source>
</evidence>
<dbReference type="PANTHER" id="PTHR31313:SF4">
    <property type="entry name" value="CONIDIAL DEVELOPMENT PROTEIN FLUFFY"/>
    <property type="match status" value="1"/>
</dbReference>
<dbReference type="Pfam" id="PF04082">
    <property type="entry name" value="Fungal_trans"/>
    <property type="match status" value="1"/>
</dbReference>
<dbReference type="CDD" id="cd12148">
    <property type="entry name" value="fungal_TF_MHR"/>
    <property type="match status" value="1"/>
</dbReference>
<dbReference type="CDD" id="cd00067">
    <property type="entry name" value="GAL4"/>
    <property type="match status" value="1"/>
</dbReference>
<keyword evidence="11" id="KW-1185">Reference proteome</keyword>
<dbReference type="PROSITE" id="PS50048">
    <property type="entry name" value="ZN2_CY6_FUNGAL_2"/>
    <property type="match status" value="1"/>
</dbReference>
<evidence type="ECO:0000256" key="5">
    <source>
        <dbReference type="ARBA" id="ARBA00023125"/>
    </source>
</evidence>
<feature type="domain" description="Zn(2)-C6 fungal-type" evidence="9">
    <location>
        <begin position="32"/>
        <end position="63"/>
    </location>
</feature>
<keyword evidence="3" id="KW-0862">Zinc</keyword>
<dbReference type="Pfam" id="PF00172">
    <property type="entry name" value="Zn_clus"/>
    <property type="match status" value="1"/>
</dbReference>
<dbReference type="GO" id="GO:0005634">
    <property type="term" value="C:nucleus"/>
    <property type="evidence" value="ECO:0007669"/>
    <property type="project" value="UniProtKB-SubCell"/>
</dbReference>
<gene>
    <name evidence="10" type="ORF">R9X50_00476200</name>
</gene>
<name>A0AAQ3M655_9PEZI</name>
<feature type="compositionally biased region" description="Basic and acidic residues" evidence="8">
    <location>
        <begin position="681"/>
        <end position="695"/>
    </location>
</feature>
<reference evidence="10 11" key="1">
    <citation type="submission" date="2023-11" db="EMBL/GenBank/DDBJ databases">
        <title>An acidophilic fungus is an integral part of prey digestion in a carnivorous sundew plant.</title>
        <authorList>
            <person name="Tsai I.J."/>
        </authorList>
    </citation>
    <scope>NUCLEOTIDE SEQUENCE [LARGE SCALE GENOMIC DNA]</scope>
    <source>
        <strain evidence="10">169a</strain>
    </source>
</reference>
<evidence type="ECO:0000313" key="10">
    <source>
        <dbReference type="EMBL" id="WPH01908.1"/>
    </source>
</evidence>
<keyword evidence="5" id="KW-0238">DNA-binding</keyword>
<dbReference type="AlphaFoldDB" id="A0AAQ3M655"/>
<dbReference type="SMART" id="SM00906">
    <property type="entry name" value="Fungal_trans"/>
    <property type="match status" value="1"/>
</dbReference>
<feature type="compositionally biased region" description="Low complexity" evidence="8">
    <location>
        <begin position="652"/>
        <end position="663"/>
    </location>
</feature>
<evidence type="ECO:0000256" key="8">
    <source>
        <dbReference type="SAM" id="MobiDB-lite"/>
    </source>
</evidence>